<dbReference type="STRING" id="1210089.GCA_001613165_07699"/>
<sequence>MPQTNSGLASRALIDYNWCVDEGGQTFGHGQATGLVRRLMRREPDGRVTRSLSHPVLVVEGARGYGKSALLDELARKLDGHVPCARVDFDRHRVATVPEVLSATAFQLGSACESYGSLQFPLLAVGRRVMRADLPDDRPAARTAIGQMLGRQADGGSMRETLREASGELASLLEDEPITVAARLITVVGIEPALRFVRRGRTWSPDWYGHRDGTKHRDPLDVLVDLSNWVREEQHAQVDELLLAAFLADLRENFQKSRTAAEMTLNCVLLFDNVDTALGQKFVNGLVDARKGRRALGDDSADPITVVAASRGELLAPITQDGPLDAVSRGLVAFTGKESDHDLTYDMQGAPNLWCRFTLRDLTEDEVGAMVSGLPPHTEGSVDLIGNHQLTAMVHGLTDGHPASTAQIVAALRDRPLVNGEALGVLLERRDPNRANLEHLEDRLCDKLIGEFSEDGYFDMVTCAAARTFDHAGLLAAHSGLLRGGIHSYREIKPVVWPVAGGAGQIILRRLLLRQLAARSDGAPASWGKVFGWLRDRSRNDGDEESVLHYAMAAEDFATTREGLRRRLDEGATRDWVRLLRSVTSMPRRRHDPDVSAMDQLHAAVDGPPQPIPRLIVARWIASDPFVSNRRRSLHWQIAADYDVVAGVATGDPVPLLEEADEHRRIAEQWS</sequence>
<reference evidence="2 3" key="1">
    <citation type="submission" date="2018-07" db="EMBL/GenBank/DDBJ databases">
        <title>Genomic Encyclopedia of Type Strains, Phase IV (KMG-IV): sequencing the most valuable type-strain genomes for metagenomic binning, comparative biology and taxonomic classification.</title>
        <authorList>
            <person name="Goeker M."/>
        </authorList>
    </citation>
    <scope>NUCLEOTIDE SEQUENCE [LARGE SCALE GENOMIC DNA]</scope>
    <source>
        <strain evidence="2 3">DSM 44952</strain>
    </source>
</reference>
<gene>
    <name evidence="2" type="ORF">DFR68_102350</name>
</gene>
<dbReference type="Proteomes" id="UP000255355">
    <property type="component" value="Unassembled WGS sequence"/>
</dbReference>
<proteinExistence type="predicted"/>
<organism evidence="2 3">
    <name type="scientific">Nocardia mexicana</name>
    <dbReference type="NCBI Taxonomy" id="279262"/>
    <lineage>
        <taxon>Bacteria</taxon>
        <taxon>Bacillati</taxon>
        <taxon>Actinomycetota</taxon>
        <taxon>Actinomycetes</taxon>
        <taxon>Mycobacteriales</taxon>
        <taxon>Nocardiaceae</taxon>
        <taxon>Nocardia</taxon>
    </lineage>
</organism>
<dbReference type="AlphaFoldDB" id="A0A370HBB0"/>
<comment type="caution">
    <text evidence="2">The sequence shown here is derived from an EMBL/GenBank/DDBJ whole genome shotgun (WGS) entry which is preliminary data.</text>
</comment>
<dbReference type="InterPro" id="IPR003593">
    <property type="entry name" value="AAA+_ATPase"/>
</dbReference>
<dbReference type="EMBL" id="QQAZ01000002">
    <property type="protein sequence ID" value="RDI54226.1"/>
    <property type="molecule type" value="Genomic_DNA"/>
</dbReference>
<protein>
    <recommendedName>
        <fullName evidence="1">AAA+ ATPase domain-containing protein</fullName>
    </recommendedName>
</protein>
<dbReference type="SUPFAM" id="SSF52540">
    <property type="entry name" value="P-loop containing nucleoside triphosphate hydrolases"/>
    <property type="match status" value="1"/>
</dbReference>
<evidence type="ECO:0000313" key="2">
    <source>
        <dbReference type="EMBL" id="RDI54226.1"/>
    </source>
</evidence>
<evidence type="ECO:0000259" key="1">
    <source>
        <dbReference type="SMART" id="SM00382"/>
    </source>
</evidence>
<dbReference type="InterPro" id="IPR027417">
    <property type="entry name" value="P-loop_NTPase"/>
</dbReference>
<name>A0A370HBB0_9NOCA</name>
<accession>A0A370HBB0</accession>
<keyword evidence="3" id="KW-1185">Reference proteome</keyword>
<dbReference type="SMART" id="SM00382">
    <property type="entry name" value="AAA"/>
    <property type="match status" value="1"/>
</dbReference>
<evidence type="ECO:0000313" key="3">
    <source>
        <dbReference type="Proteomes" id="UP000255355"/>
    </source>
</evidence>
<feature type="domain" description="AAA+ ATPase" evidence="1">
    <location>
        <begin position="53"/>
        <end position="338"/>
    </location>
</feature>